<keyword evidence="5" id="KW-0520">NAD</keyword>
<evidence type="ECO:0000313" key="6">
    <source>
        <dbReference type="EMBL" id="TYR37726.1"/>
    </source>
</evidence>
<reference evidence="6 7" key="1">
    <citation type="submission" date="2019-08" db="EMBL/GenBank/DDBJ databases">
        <title>Phlebobacter frassis gen. nov. sp. nov., a new member of family Sphingobacteriaceae isolated from sand fly rearing media.</title>
        <authorList>
            <person name="Kakumanu M.L."/>
            <person name="Marayati B.F."/>
            <person name="Wada-Katsumata A."/>
            <person name="Wasserberg G."/>
            <person name="Schal C."/>
            <person name="Apperson C.S."/>
            <person name="Ponnusamy L."/>
        </authorList>
    </citation>
    <scope>NUCLEOTIDE SEQUENCE [LARGE SCALE GENOMIC DNA]</scope>
    <source>
        <strain evidence="6 7">SSI9</strain>
    </source>
</reference>
<organism evidence="6 7">
    <name type="scientific">Sphingobacterium phlebotomi</name>
    <dbReference type="NCBI Taxonomy" id="2605433"/>
    <lineage>
        <taxon>Bacteria</taxon>
        <taxon>Pseudomonadati</taxon>
        <taxon>Bacteroidota</taxon>
        <taxon>Sphingobacteriia</taxon>
        <taxon>Sphingobacteriales</taxon>
        <taxon>Sphingobacteriaceae</taxon>
        <taxon>Sphingobacterium</taxon>
    </lineage>
</organism>
<dbReference type="Pfam" id="PF13450">
    <property type="entry name" value="NAD_binding_8"/>
    <property type="match status" value="1"/>
</dbReference>
<keyword evidence="4" id="KW-0521">NADP</keyword>
<dbReference type="EMBL" id="VTAV01000001">
    <property type="protein sequence ID" value="TYR37726.1"/>
    <property type="molecule type" value="Genomic_DNA"/>
</dbReference>
<dbReference type="Gene3D" id="3.50.50.60">
    <property type="entry name" value="FAD/NAD(P)-binding domain"/>
    <property type="match status" value="2"/>
</dbReference>
<keyword evidence="2" id="KW-0732">Signal</keyword>
<evidence type="ECO:0000256" key="2">
    <source>
        <dbReference type="ARBA" id="ARBA00022729"/>
    </source>
</evidence>
<proteinExistence type="predicted"/>
<comment type="caution">
    <text evidence="6">The sequence shown here is derived from an EMBL/GenBank/DDBJ whole genome shotgun (WGS) entry which is preliminary data.</text>
</comment>
<evidence type="ECO:0000256" key="5">
    <source>
        <dbReference type="ARBA" id="ARBA00023027"/>
    </source>
</evidence>
<keyword evidence="1" id="KW-0285">Flavoprotein</keyword>
<dbReference type="PANTHER" id="PTHR46091">
    <property type="entry name" value="BLR7054 PROTEIN"/>
    <property type="match status" value="1"/>
</dbReference>
<sequence>MTEGSHKQYDVVIVGSGLGGLVSAVILAKEGLRVCVLEKNNQFGGNLQTFSRDKKVFDTGVHYVGGLAEGQNLHRYFSYLGIMRQLRLERMPKVFDQICFGDEEVCYPIAQGYDAFVDCLSASFPAERSALIQYVADLQYTCSAFPLYYAEEGEGYASEVINQSVKAYFTRLTANERLRAVLVGNNFLYAGEDDKTPFYVHALAVNSYIQSAYKCILGGSQISKLLIRELRKLGGGAYKREEVVKLEIEDGRVCRAITHSGKQVKGNLFIMNVDPKRALQLVGKEHFRKAFYDRIQALPVTTSSFSLHGVLQPGQVRYQAHNVYYQQNTESVWQAATYKKEDWSNMFMLSMTEDPQQPGYADTFTVLTYMHFDEVEAWADTMNTMVQPEDRGWTYEAFKEDKTEQLLNKVKRHFPELVEAVHRTYVSTPLSYRDYIGMYRGNLYGHTKDARDPLKTFIAPKTKIENLYLTGHGVYMHGILGVTVGAIATCSEILGKSYLLRKINNETTDNHGEAVATGN</sequence>
<evidence type="ECO:0000256" key="3">
    <source>
        <dbReference type="ARBA" id="ARBA00022827"/>
    </source>
</evidence>
<dbReference type="Proteomes" id="UP000322362">
    <property type="component" value="Unassembled WGS sequence"/>
</dbReference>
<name>A0A5D4HAB1_9SPHI</name>
<keyword evidence="7" id="KW-1185">Reference proteome</keyword>
<dbReference type="PANTHER" id="PTHR46091:SF3">
    <property type="entry name" value="AMINE OXIDASE DOMAIN-CONTAINING PROTEIN"/>
    <property type="match status" value="1"/>
</dbReference>
<dbReference type="InterPro" id="IPR052206">
    <property type="entry name" value="Retinol_saturase"/>
</dbReference>
<dbReference type="RefSeq" id="WP_148917191.1">
    <property type="nucleotide sequence ID" value="NZ_VTAV01000001.1"/>
</dbReference>
<evidence type="ECO:0000256" key="4">
    <source>
        <dbReference type="ARBA" id="ARBA00022857"/>
    </source>
</evidence>
<keyword evidence="3" id="KW-0274">FAD</keyword>
<accession>A0A5D4HAB1</accession>
<dbReference type="AlphaFoldDB" id="A0A5D4HAB1"/>
<protein>
    <submittedName>
        <fullName evidence="6">NAD(P)/FAD-dependent oxidoreductase</fullName>
    </submittedName>
</protein>
<dbReference type="InterPro" id="IPR036188">
    <property type="entry name" value="FAD/NAD-bd_sf"/>
</dbReference>
<evidence type="ECO:0000313" key="7">
    <source>
        <dbReference type="Proteomes" id="UP000322362"/>
    </source>
</evidence>
<dbReference type="SUPFAM" id="SSF51905">
    <property type="entry name" value="FAD/NAD(P)-binding domain"/>
    <property type="match status" value="1"/>
</dbReference>
<gene>
    <name evidence="6" type="ORF">FXV77_00060</name>
</gene>
<evidence type="ECO:0000256" key="1">
    <source>
        <dbReference type="ARBA" id="ARBA00022630"/>
    </source>
</evidence>